<proteinExistence type="predicted"/>
<accession>A0ABR1CBN5</accession>
<evidence type="ECO:0000313" key="3">
    <source>
        <dbReference type="Proteomes" id="UP001303046"/>
    </source>
</evidence>
<protein>
    <submittedName>
        <fullName evidence="2">Uncharacterized protein</fullName>
    </submittedName>
</protein>
<sequence length="340" mass="37999">MKEELNRRMRAAWAAFASDREATDQLTDQDLRARLFDLTVLPALCYAAETWADTAATSRKLLTTHRALERCFLKFNRCTQHLAGLRSSDLRGMSCPGDAAEYIESKPQMGDAKRPRGRAPTRWGDVFATRMDHLRAQLDTAQGRRQRHSRNLRTSWMTMTRERNEFCLTQPQNSYSQSDTLVVIYRGTSGSSFTLKYRYDPPDVVVTTPITTSSTTTTTSSTTTTTTRTTPSTTTSTQPITVGTPSSSGCTPWSECSAPCGGCGVYSRTCNGVVERSYCNKNPCKFNFCCRPFLYVNQGFCFHPYSDDHIIKNAEKGTKAFFYDRVGENIATEGSGEVIP</sequence>
<dbReference type="EMBL" id="JAVFWL010000002">
    <property type="protein sequence ID" value="KAK6734666.1"/>
    <property type="molecule type" value="Genomic_DNA"/>
</dbReference>
<name>A0ABR1CBN5_NECAM</name>
<evidence type="ECO:0000313" key="2">
    <source>
        <dbReference type="EMBL" id="KAK6734666.1"/>
    </source>
</evidence>
<keyword evidence="3" id="KW-1185">Reference proteome</keyword>
<evidence type="ECO:0000256" key="1">
    <source>
        <dbReference type="SAM" id="MobiDB-lite"/>
    </source>
</evidence>
<organism evidence="2 3">
    <name type="scientific">Necator americanus</name>
    <name type="common">Human hookworm</name>
    <dbReference type="NCBI Taxonomy" id="51031"/>
    <lineage>
        <taxon>Eukaryota</taxon>
        <taxon>Metazoa</taxon>
        <taxon>Ecdysozoa</taxon>
        <taxon>Nematoda</taxon>
        <taxon>Chromadorea</taxon>
        <taxon>Rhabditida</taxon>
        <taxon>Rhabditina</taxon>
        <taxon>Rhabditomorpha</taxon>
        <taxon>Strongyloidea</taxon>
        <taxon>Ancylostomatidae</taxon>
        <taxon>Bunostominae</taxon>
        <taxon>Necator</taxon>
    </lineage>
</organism>
<feature type="region of interest" description="Disordered" evidence="1">
    <location>
        <begin position="210"/>
        <end position="241"/>
    </location>
</feature>
<reference evidence="2 3" key="1">
    <citation type="submission" date="2023-08" db="EMBL/GenBank/DDBJ databases">
        <title>A Necator americanus chromosomal reference genome.</title>
        <authorList>
            <person name="Ilik V."/>
            <person name="Petrzelkova K.J."/>
            <person name="Pardy F."/>
            <person name="Fuh T."/>
            <person name="Niatou-Singa F.S."/>
            <person name="Gouil Q."/>
            <person name="Baker L."/>
            <person name="Ritchie M.E."/>
            <person name="Jex A.R."/>
            <person name="Gazzola D."/>
            <person name="Li H."/>
            <person name="Toshio Fujiwara R."/>
            <person name="Zhan B."/>
            <person name="Aroian R.V."/>
            <person name="Pafco B."/>
            <person name="Schwarz E.M."/>
        </authorList>
    </citation>
    <scope>NUCLEOTIDE SEQUENCE [LARGE SCALE GENOMIC DNA]</scope>
    <source>
        <strain evidence="2 3">Aroian</strain>
        <tissue evidence="2">Whole animal</tissue>
    </source>
</reference>
<comment type="caution">
    <text evidence="2">The sequence shown here is derived from an EMBL/GenBank/DDBJ whole genome shotgun (WGS) entry which is preliminary data.</text>
</comment>
<gene>
    <name evidence="2" type="primary">Necator_chrII.g5870</name>
    <name evidence="2" type="ORF">RB195_018077</name>
</gene>
<dbReference type="Proteomes" id="UP001303046">
    <property type="component" value="Unassembled WGS sequence"/>
</dbReference>